<accession>A0A7W3LQ45</accession>
<keyword evidence="2" id="KW-1185">Reference proteome</keyword>
<evidence type="ECO:0000313" key="2">
    <source>
        <dbReference type="Proteomes" id="UP000572680"/>
    </source>
</evidence>
<name>A0A7W3LQ45_ACTNM</name>
<organism evidence="1 2">
    <name type="scientific">Actinomadura namibiensis</name>
    <dbReference type="NCBI Taxonomy" id="182080"/>
    <lineage>
        <taxon>Bacteria</taxon>
        <taxon>Bacillati</taxon>
        <taxon>Actinomycetota</taxon>
        <taxon>Actinomycetes</taxon>
        <taxon>Streptosporangiales</taxon>
        <taxon>Thermomonosporaceae</taxon>
        <taxon>Actinomadura</taxon>
    </lineage>
</organism>
<protein>
    <submittedName>
        <fullName evidence="1">Uncharacterized protein</fullName>
    </submittedName>
</protein>
<reference evidence="1 2" key="1">
    <citation type="submission" date="2020-08" db="EMBL/GenBank/DDBJ databases">
        <title>Genomic Encyclopedia of Type Strains, Phase IV (KMG-IV): sequencing the most valuable type-strain genomes for metagenomic binning, comparative biology and taxonomic classification.</title>
        <authorList>
            <person name="Goeker M."/>
        </authorList>
    </citation>
    <scope>NUCLEOTIDE SEQUENCE [LARGE SCALE GENOMIC DNA]</scope>
    <source>
        <strain evidence="1 2">DSM 44197</strain>
    </source>
</reference>
<proteinExistence type="predicted"/>
<dbReference type="Proteomes" id="UP000572680">
    <property type="component" value="Unassembled WGS sequence"/>
</dbReference>
<dbReference type="AlphaFoldDB" id="A0A7W3LQ45"/>
<comment type="caution">
    <text evidence="1">The sequence shown here is derived from an EMBL/GenBank/DDBJ whole genome shotgun (WGS) entry which is preliminary data.</text>
</comment>
<gene>
    <name evidence="1" type="ORF">HNR61_003817</name>
</gene>
<dbReference type="EMBL" id="JACJIA010000004">
    <property type="protein sequence ID" value="MBA8952177.1"/>
    <property type="molecule type" value="Genomic_DNA"/>
</dbReference>
<sequence>MTPRDVLLVLLRQWFPRWDIWICDRGVWRAAGFMLISASSVEGLLEHLAGTDPEAFDQAARTFAGRAA</sequence>
<evidence type="ECO:0000313" key="1">
    <source>
        <dbReference type="EMBL" id="MBA8952177.1"/>
    </source>
</evidence>
<dbReference type="RefSeq" id="WP_067831874.1">
    <property type="nucleotide sequence ID" value="NZ_BAAALP010000018.1"/>
</dbReference>